<dbReference type="GO" id="GO:0004854">
    <property type="term" value="F:xanthine dehydrogenase activity"/>
    <property type="evidence" value="ECO:0007669"/>
    <property type="project" value="UniProtKB-EC"/>
</dbReference>
<dbReference type="InterPro" id="IPR037165">
    <property type="entry name" value="AldOxase/xan_DH_Mopterin-bd_sf"/>
</dbReference>
<comment type="caution">
    <text evidence="3">The sequence shown here is derived from an EMBL/GenBank/DDBJ whole genome shotgun (WGS) entry which is preliminary data.</text>
</comment>
<proteinExistence type="predicted"/>
<feature type="region of interest" description="Disordered" evidence="1">
    <location>
        <begin position="1"/>
        <end position="29"/>
    </location>
</feature>
<evidence type="ECO:0000256" key="1">
    <source>
        <dbReference type="SAM" id="MobiDB-lite"/>
    </source>
</evidence>
<dbReference type="EMBL" id="JAUSVX010000007">
    <property type="protein sequence ID" value="MDQ0470974.1"/>
    <property type="molecule type" value="Genomic_DNA"/>
</dbReference>
<dbReference type="InterPro" id="IPR016208">
    <property type="entry name" value="Ald_Oxase/xanthine_DH-like"/>
</dbReference>
<sequence>MPHEAATIPTPYRRHGSNAGQPLTRRDGPLKVTGRATFAADNHPEGMLYAVTAVSGIARGRVTFLDVDAGKAHPGVVEVMTPANRPPLAHDPNEKMAPFGFRVEVLQDDTVRYANQPIALVIGETLEAATEGALLLNPRYDVASARTTPESGLRYDLAVVGVGAPARTAHGDLEAGFAAASVITEAEYVTPPQYHNAMEPHAVVAQWDGDHLTLDMPNQAMALSCVAYGAYFGIPAENILIRSPFLGGGFGSKAILNGPQILAILAARMLKRPVKLVLTRAQMYGPVGHRGSTWQTLRLGMDEEGHLTALHHHALCATSSFDDFIEPAANASLPLYASPAILAEHTGLRLDIGTPGPMRAPGEASGSAALEVAMDEAAHACGMDPLEFRLANYAETEPGTGRPFSSKSLRECYAEGAKRFGWSGRPLQPRQMRDENGFLVGWGMGTAVFHCPHFPAEARATLRDDGTALVETSGADMGQGAWTALAQIAAEALGLDPDQVEFHSGRSSLPDGGIAGGSGHTASAGLALNNAGEDAIARLAELATSDPRSPLFGAGNIGVVARGGRLHRRDDDRHGESYAAILKRAGRAQVVGTARAMRDPAAAQAHAMFSHGAVFAEVKVDPDLGQVRATRLVGAFAAGRIINPRLVRSQYFGGMIWGASFALLEEAITDRRTGRIMNADLAEYHVPVNADVPALDAILIPEEDPYVNPLGVKGVGEIGITGTVGAIANAVWHATGKRVRRFPIRIEDLVIAR</sequence>
<evidence type="ECO:0000313" key="3">
    <source>
        <dbReference type="EMBL" id="MDQ0470974.1"/>
    </source>
</evidence>
<dbReference type="SUPFAM" id="SSF54665">
    <property type="entry name" value="CO dehydrogenase molybdoprotein N-domain-like"/>
    <property type="match status" value="1"/>
</dbReference>
<dbReference type="InterPro" id="IPR036856">
    <property type="entry name" value="Ald_Oxase/Xan_DH_a/b_sf"/>
</dbReference>
<keyword evidence="4" id="KW-1185">Reference proteome</keyword>
<feature type="domain" description="Aldehyde oxidase/xanthine dehydrogenase a/b hammerhead" evidence="2">
    <location>
        <begin position="33"/>
        <end position="144"/>
    </location>
</feature>
<gene>
    <name evidence="3" type="ORF">QO011_003993</name>
</gene>
<dbReference type="RefSeq" id="WP_307275381.1">
    <property type="nucleotide sequence ID" value="NZ_JAUSVX010000007.1"/>
</dbReference>
<dbReference type="SMART" id="SM01008">
    <property type="entry name" value="Ald_Xan_dh_C"/>
    <property type="match status" value="1"/>
</dbReference>
<protein>
    <submittedName>
        <fullName evidence="3">Xanthine dehydrogenase YagR molybdenum-binding subunit</fullName>
        <ecNumber evidence="3">1.17.1.4</ecNumber>
    </submittedName>
</protein>
<dbReference type="InterPro" id="IPR008274">
    <property type="entry name" value="AldOxase/xan_DH_MoCoBD1"/>
</dbReference>
<dbReference type="InterPro" id="IPR046867">
    <property type="entry name" value="AldOxase/xan_DH_MoCoBD2"/>
</dbReference>
<dbReference type="PANTHER" id="PTHR11908:SF153">
    <property type="entry name" value="DEHYDROGENASE"/>
    <property type="match status" value="1"/>
</dbReference>
<dbReference type="Gene3D" id="3.30.365.10">
    <property type="entry name" value="Aldehyde oxidase/xanthine dehydrogenase, molybdopterin binding domain"/>
    <property type="match status" value="4"/>
</dbReference>
<keyword evidence="3" id="KW-0560">Oxidoreductase</keyword>
<organism evidence="3 4">
    <name type="scientific">Labrys wisconsinensis</name>
    <dbReference type="NCBI Taxonomy" id="425677"/>
    <lineage>
        <taxon>Bacteria</taxon>
        <taxon>Pseudomonadati</taxon>
        <taxon>Pseudomonadota</taxon>
        <taxon>Alphaproteobacteria</taxon>
        <taxon>Hyphomicrobiales</taxon>
        <taxon>Xanthobacteraceae</taxon>
        <taxon>Labrys</taxon>
    </lineage>
</organism>
<dbReference type="Pfam" id="PF02738">
    <property type="entry name" value="MoCoBD_1"/>
    <property type="match status" value="1"/>
</dbReference>
<dbReference type="Pfam" id="PF20256">
    <property type="entry name" value="MoCoBD_2"/>
    <property type="match status" value="1"/>
</dbReference>
<dbReference type="PANTHER" id="PTHR11908">
    <property type="entry name" value="XANTHINE DEHYDROGENASE"/>
    <property type="match status" value="1"/>
</dbReference>
<dbReference type="Gene3D" id="3.90.1170.50">
    <property type="entry name" value="Aldehyde oxidase/xanthine dehydrogenase, a/b hammerhead"/>
    <property type="match status" value="1"/>
</dbReference>
<dbReference type="SUPFAM" id="SSF56003">
    <property type="entry name" value="Molybdenum cofactor-binding domain"/>
    <property type="match status" value="1"/>
</dbReference>
<accession>A0ABU0J9M6</accession>
<dbReference type="EC" id="1.17.1.4" evidence="3"/>
<dbReference type="Proteomes" id="UP001242480">
    <property type="component" value="Unassembled WGS sequence"/>
</dbReference>
<evidence type="ECO:0000313" key="4">
    <source>
        <dbReference type="Proteomes" id="UP001242480"/>
    </source>
</evidence>
<name>A0ABU0J9M6_9HYPH</name>
<reference evidence="3 4" key="1">
    <citation type="submission" date="2023-07" db="EMBL/GenBank/DDBJ databases">
        <title>Genomic Encyclopedia of Type Strains, Phase IV (KMG-IV): sequencing the most valuable type-strain genomes for metagenomic binning, comparative biology and taxonomic classification.</title>
        <authorList>
            <person name="Goeker M."/>
        </authorList>
    </citation>
    <scope>NUCLEOTIDE SEQUENCE [LARGE SCALE GENOMIC DNA]</scope>
    <source>
        <strain evidence="3 4">DSM 19619</strain>
    </source>
</reference>
<dbReference type="Pfam" id="PF01315">
    <property type="entry name" value="Ald_Xan_dh_C"/>
    <property type="match status" value="1"/>
</dbReference>
<dbReference type="InterPro" id="IPR000674">
    <property type="entry name" value="Ald_Oxase/Xan_DH_a/b"/>
</dbReference>
<evidence type="ECO:0000259" key="2">
    <source>
        <dbReference type="SMART" id="SM01008"/>
    </source>
</evidence>